<evidence type="ECO:0000256" key="6">
    <source>
        <dbReference type="PROSITE-ProRule" id="PRU01248"/>
    </source>
</evidence>
<dbReference type="Pfam" id="PF00589">
    <property type="entry name" value="Phage_integrase"/>
    <property type="match status" value="1"/>
</dbReference>
<evidence type="ECO:0000256" key="3">
    <source>
        <dbReference type="ARBA" id="ARBA00022908"/>
    </source>
</evidence>
<dbReference type="GO" id="GO:0015074">
    <property type="term" value="P:DNA integration"/>
    <property type="evidence" value="ECO:0007669"/>
    <property type="project" value="UniProtKB-KW"/>
</dbReference>
<protein>
    <submittedName>
        <fullName evidence="9">Transposase</fullName>
    </submittedName>
</protein>
<evidence type="ECO:0000256" key="2">
    <source>
        <dbReference type="ARBA" id="ARBA00008857"/>
    </source>
</evidence>
<dbReference type="InterPro" id="IPR004107">
    <property type="entry name" value="Integrase_SAM-like_N"/>
</dbReference>
<dbReference type="PANTHER" id="PTHR30349:SF41">
    <property type="entry name" value="INTEGRASE_RECOMBINASE PROTEIN MJ0367-RELATED"/>
    <property type="match status" value="1"/>
</dbReference>
<dbReference type="InterPro" id="IPR011010">
    <property type="entry name" value="DNA_brk_join_enz"/>
</dbReference>
<keyword evidence="4 6" id="KW-0238">DNA-binding</keyword>
<name>A0A2T2WQ06_SULTH</name>
<organism evidence="9 10">
    <name type="scientific">Sulfobacillus thermosulfidooxidans</name>
    <dbReference type="NCBI Taxonomy" id="28034"/>
    <lineage>
        <taxon>Bacteria</taxon>
        <taxon>Bacillati</taxon>
        <taxon>Bacillota</taxon>
        <taxon>Clostridia</taxon>
        <taxon>Eubacteriales</taxon>
        <taxon>Clostridiales Family XVII. Incertae Sedis</taxon>
        <taxon>Sulfobacillus</taxon>
    </lineage>
</organism>
<feature type="domain" description="Tyr recombinase" evidence="7">
    <location>
        <begin position="171"/>
        <end position="362"/>
    </location>
</feature>
<dbReference type="PROSITE" id="PS51900">
    <property type="entry name" value="CB"/>
    <property type="match status" value="1"/>
</dbReference>
<dbReference type="Gene3D" id="1.10.150.130">
    <property type="match status" value="1"/>
</dbReference>
<sequence>MGVRVQEVVTANHLKRYLLLDNEGEIIIPVAKFLKYKDNSGSARNTLRSYTFRLKLYFDFLSRRNLHFGRVGVDEIADFVQWLRSPEDPIHAIPMSSSSHQRASRTINQVLDAVMSFYDYLLMHKEYATNLSETLKTQLRGSKRGYKDFLYHVNKNRLYDVKKIKLKEPKHAPKVLTAREVQTVLEKCTNSRDTFLIYLLYETGMRIGEALSLKREDMRFGERQVNIRNRGEIENEAAIKTPSSARTLDVTPTLMNLYDEYFFEYLDADDVETDFVFIQLSGLRKNRPLKYQTVNSLVKRLREKTGIHFTAHVLRHTCLTELWRTKKMRPEILRLRAGHQQIQTTLQMYVHPSHEDIAAEWEAAMNAKTPIKPRQGR</sequence>
<evidence type="ECO:0000256" key="4">
    <source>
        <dbReference type="ARBA" id="ARBA00023125"/>
    </source>
</evidence>
<dbReference type="EMBL" id="PXYX01000058">
    <property type="protein sequence ID" value="PSR24321.1"/>
    <property type="molecule type" value="Genomic_DNA"/>
</dbReference>
<dbReference type="AlphaFoldDB" id="A0A2T2WQ06"/>
<reference evidence="9 10" key="1">
    <citation type="journal article" date="2014" name="BMC Genomics">
        <title>Comparison of environmental and isolate Sulfobacillus genomes reveals diverse carbon, sulfur, nitrogen, and hydrogen metabolisms.</title>
        <authorList>
            <person name="Justice N.B."/>
            <person name="Norman A."/>
            <person name="Brown C.T."/>
            <person name="Singh A."/>
            <person name="Thomas B.C."/>
            <person name="Banfield J.F."/>
        </authorList>
    </citation>
    <scope>NUCLEOTIDE SEQUENCE [LARGE SCALE GENOMIC DNA]</scope>
    <source>
        <strain evidence="9">AMDSBA5</strain>
    </source>
</reference>
<accession>A0A2T2WQ06</accession>
<comment type="function">
    <text evidence="1">Site-specific tyrosine recombinase, which acts by catalyzing the cutting and rejoining of the recombining DNA molecules.</text>
</comment>
<dbReference type="InterPro" id="IPR050090">
    <property type="entry name" value="Tyrosine_recombinase_XerCD"/>
</dbReference>
<dbReference type="GO" id="GO:0003677">
    <property type="term" value="F:DNA binding"/>
    <property type="evidence" value="ECO:0007669"/>
    <property type="project" value="UniProtKB-UniRule"/>
</dbReference>
<evidence type="ECO:0000259" key="8">
    <source>
        <dbReference type="PROSITE" id="PS51900"/>
    </source>
</evidence>
<dbReference type="Pfam" id="PF02899">
    <property type="entry name" value="Phage_int_SAM_1"/>
    <property type="match status" value="1"/>
</dbReference>
<dbReference type="InterPro" id="IPR010998">
    <property type="entry name" value="Integrase_recombinase_N"/>
</dbReference>
<evidence type="ECO:0000313" key="9">
    <source>
        <dbReference type="EMBL" id="PSR24321.1"/>
    </source>
</evidence>
<keyword evidence="3" id="KW-0229">DNA integration</keyword>
<dbReference type="InterPro" id="IPR002104">
    <property type="entry name" value="Integrase_catalytic"/>
</dbReference>
<proteinExistence type="inferred from homology"/>
<feature type="domain" description="Core-binding (CB)" evidence="8">
    <location>
        <begin position="24"/>
        <end position="122"/>
    </location>
</feature>
<dbReference type="Proteomes" id="UP000242705">
    <property type="component" value="Unassembled WGS sequence"/>
</dbReference>
<gene>
    <name evidence="9" type="ORF">C7B47_15100</name>
</gene>
<dbReference type="InterPro" id="IPR044068">
    <property type="entry name" value="CB"/>
</dbReference>
<comment type="similarity">
    <text evidence="2">Belongs to the 'phage' integrase family.</text>
</comment>
<evidence type="ECO:0000259" key="7">
    <source>
        <dbReference type="PROSITE" id="PS51898"/>
    </source>
</evidence>
<evidence type="ECO:0000256" key="5">
    <source>
        <dbReference type="ARBA" id="ARBA00023172"/>
    </source>
</evidence>
<dbReference type="SUPFAM" id="SSF56349">
    <property type="entry name" value="DNA breaking-rejoining enzymes"/>
    <property type="match status" value="1"/>
</dbReference>
<comment type="caution">
    <text evidence="9">The sequence shown here is derived from an EMBL/GenBank/DDBJ whole genome shotgun (WGS) entry which is preliminary data.</text>
</comment>
<keyword evidence="5" id="KW-0233">DNA recombination</keyword>
<dbReference type="GO" id="GO:0006310">
    <property type="term" value="P:DNA recombination"/>
    <property type="evidence" value="ECO:0007669"/>
    <property type="project" value="UniProtKB-KW"/>
</dbReference>
<dbReference type="PANTHER" id="PTHR30349">
    <property type="entry name" value="PHAGE INTEGRASE-RELATED"/>
    <property type="match status" value="1"/>
</dbReference>
<evidence type="ECO:0000313" key="10">
    <source>
        <dbReference type="Proteomes" id="UP000242705"/>
    </source>
</evidence>
<dbReference type="PROSITE" id="PS51898">
    <property type="entry name" value="TYR_RECOMBINASE"/>
    <property type="match status" value="1"/>
</dbReference>
<evidence type="ECO:0000256" key="1">
    <source>
        <dbReference type="ARBA" id="ARBA00003283"/>
    </source>
</evidence>
<dbReference type="InterPro" id="IPR013762">
    <property type="entry name" value="Integrase-like_cat_sf"/>
</dbReference>
<dbReference type="Gene3D" id="1.10.443.10">
    <property type="entry name" value="Intergrase catalytic core"/>
    <property type="match status" value="1"/>
</dbReference>